<dbReference type="Proteomes" id="UP001140091">
    <property type="component" value="Unassembled WGS sequence"/>
</dbReference>
<name>A0A9W8JRT7_9AGAR</name>
<evidence type="ECO:0000313" key="4">
    <source>
        <dbReference type="EMBL" id="KAJ2935650.1"/>
    </source>
</evidence>
<proteinExistence type="predicted"/>
<feature type="compositionally biased region" description="Low complexity" evidence="2">
    <location>
        <begin position="618"/>
        <end position="630"/>
    </location>
</feature>
<dbReference type="SMART" id="SM00906">
    <property type="entry name" value="Fungal_trans"/>
    <property type="match status" value="2"/>
</dbReference>
<feature type="non-terminal residue" evidence="4">
    <location>
        <position position="1"/>
    </location>
</feature>
<dbReference type="GO" id="GO:0006351">
    <property type="term" value="P:DNA-templated transcription"/>
    <property type="evidence" value="ECO:0007669"/>
    <property type="project" value="InterPro"/>
</dbReference>
<comment type="caution">
    <text evidence="4">The sequence shown here is derived from an EMBL/GenBank/DDBJ whole genome shotgun (WGS) entry which is preliminary data.</text>
</comment>
<reference evidence="4" key="1">
    <citation type="submission" date="2022-06" db="EMBL/GenBank/DDBJ databases">
        <title>Genome Sequence of Candolleomyces eurysporus.</title>
        <authorList>
            <person name="Buettner E."/>
        </authorList>
    </citation>
    <scope>NUCLEOTIDE SEQUENCE</scope>
    <source>
        <strain evidence="4">VTCC 930004</strain>
    </source>
</reference>
<feature type="compositionally biased region" description="Low complexity" evidence="2">
    <location>
        <begin position="51"/>
        <end position="72"/>
    </location>
</feature>
<dbReference type="PANTHER" id="PTHR46910">
    <property type="entry name" value="TRANSCRIPTION FACTOR PDR1"/>
    <property type="match status" value="1"/>
</dbReference>
<dbReference type="InterPro" id="IPR050987">
    <property type="entry name" value="AtrR-like"/>
</dbReference>
<dbReference type="Pfam" id="PF04082">
    <property type="entry name" value="Fungal_trans"/>
    <property type="match status" value="2"/>
</dbReference>
<feature type="region of interest" description="Disordered" evidence="2">
    <location>
        <begin position="605"/>
        <end position="654"/>
    </location>
</feature>
<feature type="region of interest" description="Disordered" evidence="2">
    <location>
        <begin position="580"/>
        <end position="599"/>
    </location>
</feature>
<accession>A0A9W8JRT7</accession>
<feature type="compositionally biased region" description="Polar residues" evidence="2">
    <location>
        <begin position="580"/>
        <end position="591"/>
    </location>
</feature>
<dbReference type="GO" id="GO:0003700">
    <property type="term" value="F:DNA-binding transcription factor activity"/>
    <property type="evidence" value="ECO:0007669"/>
    <property type="project" value="InterPro"/>
</dbReference>
<gene>
    <name evidence="4" type="ORF">H1R20_g1444</name>
</gene>
<dbReference type="PANTHER" id="PTHR46910:SF38">
    <property type="entry name" value="ZN(2)-C6 FUNGAL-TYPE DOMAIN-CONTAINING PROTEIN"/>
    <property type="match status" value="1"/>
</dbReference>
<dbReference type="OrthoDB" id="4456959at2759"/>
<feature type="domain" description="Xylanolytic transcriptional activator regulatory" evidence="3">
    <location>
        <begin position="1009"/>
        <end position="1081"/>
    </location>
</feature>
<feature type="domain" description="Xylanolytic transcriptional activator regulatory" evidence="3">
    <location>
        <begin position="286"/>
        <end position="358"/>
    </location>
</feature>
<protein>
    <recommendedName>
        <fullName evidence="3">Xylanolytic transcriptional activator regulatory domain-containing protein</fullName>
    </recommendedName>
</protein>
<sequence length="1102" mass="121333">MDPLLTTVLSGSYAETTNLTLLRETLVNVSRYARALEAALPPGTLSKRSSHSPPTDSSSPSKNTESNSSPEPDITIKEEVQEIKSLSETFKRSMALSGSGDRFFGPSSSFALIDSAASEVAHFGGDANGSGLSQRSEAMTASGVKQHMRPVFWKWEKAPPPDNRPFDFPEPDLLEKLVELYFDNVNFYMPLLHRPTIDRGLKEGLHLSDPGFAGVALAMCALGARYANDERVLLEGTNSLHSSGFKWFRQIRLFGEFSLRAPSLYELQALCLAVNYVQGSSTQEKAWYMIGLGIRAAQDIGLNHKDGNTKPTVEGELRKRIFWHLLLSDSITASAVGRPPAIHLSDFDVDLPIECDDEYWENADPEKAFKQPPGMPSKVSYFCALLRLLQIHCKSHRAFYSVKPTEPPQGYTAEEWNRMSLSNLDSALNEWVDSLPDHLRWDPTNSHGALLDQSAALFCTYYTTQMLAHRLFVASRDHPALAFSSLAICTNAARACIRIMETQSKKGHRFAPQIMKALATSALMLILNICGSRRTGFPVIDETKEIGLVHTCINVLSTFEDRWHSAGRYRDILIALTSTGGLQPKTSSPNTSRRRSHRALECECDAEPTAARQQRSFPPVTAASTAPKTSSADRPDSQGSSQTHGNTGASVEKQAPAPNISAQFESARPDALLDAIPLYSSDLSKPFPLFDEANHSYDATWKQQLDELQALWDQTANSGGQSVAAGTGLSIQDMSSVDNLFVDSLASTSFDVPHPPSSSKSVLTASAGLDVGSIGPSSTAPTAAPIQQAPMFDFGSSVLDPQGAALWVDVPSTYNMDEWGSYISNVNTLNTVPTQQYHQNATLQAAPVQGINFGFMTGRSGMAIKQYLRPEYWSVLPWEQAPPPDDSPFDFPEPDLLDELIRLHFNNCNFLLPLLHRPTVERWIKEGKHLSDPGIGGVVVGLCALGARFSSDPRVLLEGTTSLHSNGFKWFRQMRVFPESCLHAPTLYDMQSLCLVILYLLGSSTPEKCWYYVGFGIRAAQDIGLNRKGAATKPTVERELRNRVFWMLFIADSVTSAAIGRPSAIDLNDIDVEMPVECDDEYWEHPDPELAFKQPPVFRKAP</sequence>
<dbReference type="GO" id="GO:0003677">
    <property type="term" value="F:DNA binding"/>
    <property type="evidence" value="ECO:0007669"/>
    <property type="project" value="InterPro"/>
</dbReference>
<evidence type="ECO:0000259" key="3">
    <source>
        <dbReference type="SMART" id="SM00906"/>
    </source>
</evidence>
<feature type="compositionally biased region" description="Polar residues" evidence="2">
    <location>
        <begin position="637"/>
        <end position="649"/>
    </location>
</feature>
<organism evidence="4 5">
    <name type="scientific">Candolleomyces eurysporus</name>
    <dbReference type="NCBI Taxonomy" id="2828524"/>
    <lineage>
        <taxon>Eukaryota</taxon>
        <taxon>Fungi</taxon>
        <taxon>Dikarya</taxon>
        <taxon>Basidiomycota</taxon>
        <taxon>Agaricomycotina</taxon>
        <taxon>Agaricomycetes</taxon>
        <taxon>Agaricomycetidae</taxon>
        <taxon>Agaricales</taxon>
        <taxon>Agaricineae</taxon>
        <taxon>Psathyrellaceae</taxon>
        <taxon>Candolleomyces</taxon>
    </lineage>
</organism>
<dbReference type="GO" id="GO:0008270">
    <property type="term" value="F:zinc ion binding"/>
    <property type="evidence" value="ECO:0007669"/>
    <property type="project" value="InterPro"/>
</dbReference>
<dbReference type="CDD" id="cd12148">
    <property type="entry name" value="fungal_TF_MHR"/>
    <property type="match status" value="2"/>
</dbReference>
<evidence type="ECO:0000256" key="1">
    <source>
        <dbReference type="ARBA" id="ARBA00023242"/>
    </source>
</evidence>
<dbReference type="AlphaFoldDB" id="A0A9W8JRT7"/>
<keyword evidence="1" id="KW-0539">Nucleus</keyword>
<dbReference type="InterPro" id="IPR007219">
    <property type="entry name" value="XnlR_reg_dom"/>
</dbReference>
<keyword evidence="5" id="KW-1185">Reference proteome</keyword>
<evidence type="ECO:0000313" key="5">
    <source>
        <dbReference type="Proteomes" id="UP001140091"/>
    </source>
</evidence>
<feature type="region of interest" description="Disordered" evidence="2">
    <location>
        <begin position="42"/>
        <end position="76"/>
    </location>
</feature>
<evidence type="ECO:0000256" key="2">
    <source>
        <dbReference type="SAM" id="MobiDB-lite"/>
    </source>
</evidence>
<dbReference type="EMBL" id="JANBPK010000424">
    <property type="protein sequence ID" value="KAJ2935650.1"/>
    <property type="molecule type" value="Genomic_DNA"/>
</dbReference>